<name>E6Q9T2_9ZZZZ</name>
<reference evidence="1" key="1">
    <citation type="submission" date="2009-10" db="EMBL/GenBank/DDBJ databases">
        <title>Diversity of trophic interactions inside an arsenic-rich microbial ecosystem.</title>
        <authorList>
            <person name="Bertin P.N."/>
            <person name="Heinrich-Salmeron A."/>
            <person name="Pelletier E."/>
            <person name="Goulhen-Chollet F."/>
            <person name="Arsene-Ploetze F."/>
            <person name="Gallien S."/>
            <person name="Calteau A."/>
            <person name="Vallenet D."/>
            <person name="Casiot C."/>
            <person name="Chane-Woon-Ming B."/>
            <person name="Giloteaux L."/>
            <person name="Barakat M."/>
            <person name="Bonnefoy V."/>
            <person name="Bruneel O."/>
            <person name="Chandler M."/>
            <person name="Cleiss J."/>
            <person name="Duran R."/>
            <person name="Elbaz-Poulichet F."/>
            <person name="Fonknechten N."/>
            <person name="Lauga B."/>
            <person name="Mornico D."/>
            <person name="Ortet P."/>
            <person name="Schaeffer C."/>
            <person name="Siguier P."/>
            <person name="Alexander Thil Smith A."/>
            <person name="Van Dorsselaer A."/>
            <person name="Weissenbach J."/>
            <person name="Medigue C."/>
            <person name="Le Paslier D."/>
        </authorList>
    </citation>
    <scope>NUCLEOTIDE SEQUENCE</scope>
</reference>
<proteinExistence type="predicted"/>
<sequence>MLQILPLNPLEVSRSLFFVLENHAALLCGYGDPLDVAPEHPDKNNIENRKTATALRYVIVSYLIILGPL</sequence>
<dbReference type="AlphaFoldDB" id="E6Q9T2"/>
<evidence type="ECO:0000313" key="1">
    <source>
        <dbReference type="EMBL" id="CBI03958.1"/>
    </source>
</evidence>
<organism evidence="1">
    <name type="scientific">mine drainage metagenome</name>
    <dbReference type="NCBI Taxonomy" id="410659"/>
    <lineage>
        <taxon>unclassified sequences</taxon>
        <taxon>metagenomes</taxon>
        <taxon>ecological metagenomes</taxon>
    </lineage>
</organism>
<dbReference type="EMBL" id="CABP01000035">
    <property type="protein sequence ID" value="CBI03958.1"/>
    <property type="molecule type" value="Genomic_DNA"/>
</dbReference>
<protein>
    <submittedName>
        <fullName evidence="1">Uncharacterized protein</fullName>
    </submittedName>
</protein>
<comment type="caution">
    <text evidence="1">The sequence shown here is derived from an EMBL/GenBank/DDBJ whole genome shotgun (WGS) entry which is preliminary data.</text>
</comment>
<gene>
    <name evidence="1" type="ORF">CARN5_2620</name>
</gene>
<accession>E6Q9T2</accession>